<dbReference type="Proteomes" id="UP001153332">
    <property type="component" value="Unassembled WGS sequence"/>
</dbReference>
<protein>
    <submittedName>
        <fullName evidence="1">Uncharacterized protein</fullName>
    </submittedName>
</protein>
<organism evidence="1 2">
    <name type="scientific">Lasiodiplodia mahajangana</name>
    <dbReference type="NCBI Taxonomy" id="1108764"/>
    <lineage>
        <taxon>Eukaryota</taxon>
        <taxon>Fungi</taxon>
        <taxon>Dikarya</taxon>
        <taxon>Ascomycota</taxon>
        <taxon>Pezizomycotina</taxon>
        <taxon>Dothideomycetes</taxon>
        <taxon>Dothideomycetes incertae sedis</taxon>
        <taxon>Botryosphaeriales</taxon>
        <taxon>Botryosphaeriaceae</taxon>
        <taxon>Lasiodiplodia</taxon>
    </lineage>
</organism>
<accession>A0ACC2JHF5</accession>
<evidence type="ECO:0000313" key="1">
    <source>
        <dbReference type="EMBL" id="KAJ8126856.1"/>
    </source>
</evidence>
<comment type="caution">
    <text evidence="1">The sequence shown here is derived from an EMBL/GenBank/DDBJ whole genome shotgun (WGS) entry which is preliminary data.</text>
</comment>
<proteinExistence type="predicted"/>
<reference evidence="1" key="1">
    <citation type="submission" date="2022-12" db="EMBL/GenBank/DDBJ databases">
        <title>Genome Sequence of Lasiodiplodia mahajangana.</title>
        <authorList>
            <person name="Buettner E."/>
        </authorList>
    </citation>
    <scope>NUCLEOTIDE SEQUENCE</scope>
    <source>
        <strain evidence="1">VT137</strain>
    </source>
</reference>
<keyword evidence="2" id="KW-1185">Reference proteome</keyword>
<name>A0ACC2JHF5_9PEZI</name>
<dbReference type="EMBL" id="JAPUUL010001667">
    <property type="protein sequence ID" value="KAJ8126856.1"/>
    <property type="molecule type" value="Genomic_DNA"/>
</dbReference>
<evidence type="ECO:0000313" key="2">
    <source>
        <dbReference type="Proteomes" id="UP001153332"/>
    </source>
</evidence>
<gene>
    <name evidence="1" type="ORF">O1611_g6784</name>
</gene>
<sequence>MAALTAEDRLALIKENLAEFLNPEILETIINEGRNPRIYWGTATTGRPHCGYLVPGVKIAQLLAAGCDMVILLADIHGFLDNLKAPIELVEHRVKYYRFAITALLQACGVSTDKVEFVLGSSYQKSPEYIMDLYKMCSLTSEHDAKKAGAEVVKQSANSPLSGLLYPILQVLDEQYLNVDAQFGGLDQRKLFTAAKEWLPKLGYRQRAHLMNDMIPGLQGGKMSSSDENSKIDLLDPPDVVTKKIKKAEAAPKVAEGNGLLAYVEHVFLPVAELKGKREFVVSRERDGLEPLVYSTIAQLRSDYESDVLTPQLLKPAVTKALHDILIPIQEAYNASKEWQEITLLAYPPPEKKAKKVKKIGTRYQGAGPDKAAIPDGAPAEVDGVAKLSLESEKSQAANGLNGGTALAPSVAVATLALCEPPYHKQAQQPASQQCGQARQAAAAAASPSPPQQQQAPHNN</sequence>